<name>A0AAX6NCU0_PRIAR</name>
<organism evidence="9 10">
    <name type="scientific">Priestia aryabhattai</name>
    <name type="common">Bacillus aryabhattai</name>
    <dbReference type="NCBI Taxonomy" id="412384"/>
    <lineage>
        <taxon>Bacteria</taxon>
        <taxon>Bacillati</taxon>
        <taxon>Bacillota</taxon>
        <taxon>Bacilli</taxon>
        <taxon>Bacillales</taxon>
        <taxon>Bacillaceae</taxon>
        <taxon>Priestia</taxon>
    </lineage>
</organism>
<feature type="transmembrane region" description="Helical" evidence="7">
    <location>
        <begin position="49"/>
        <end position="71"/>
    </location>
</feature>
<keyword evidence="6 7" id="KW-0472">Membrane</keyword>
<dbReference type="GO" id="GO:0005886">
    <property type="term" value="C:plasma membrane"/>
    <property type="evidence" value="ECO:0007669"/>
    <property type="project" value="UniProtKB-SubCell"/>
</dbReference>
<evidence type="ECO:0000313" key="9">
    <source>
        <dbReference type="EMBL" id="MDU9693480.1"/>
    </source>
</evidence>
<dbReference type="Pfam" id="PF09335">
    <property type="entry name" value="VTT_dom"/>
    <property type="match status" value="1"/>
</dbReference>
<reference evidence="9" key="1">
    <citation type="journal article" date="2022" name="J Environ Chem Eng">
        <title>Biodegradation of petroleum oil using a constructed nonpathogenic and heavy metal-tolerant bacterial consortium isolated from marine sponges.</title>
        <authorList>
            <person name="Dechsakulwatana C."/>
            <person name="Rungsihiranrut A."/>
            <person name="Muangchinda C."/>
            <person name="Ningthoujam R."/>
            <person name="Klankeo P."/>
            <person name="Pinyakong O."/>
        </authorList>
    </citation>
    <scope>NUCLEOTIDE SEQUENCE</scope>
    <source>
        <strain evidence="9">TL01-2</strain>
    </source>
</reference>
<keyword evidence="4 7" id="KW-0812">Transmembrane</keyword>
<evidence type="ECO:0000313" key="10">
    <source>
        <dbReference type="Proteomes" id="UP001269400"/>
    </source>
</evidence>
<evidence type="ECO:0000256" key="3">
    <source>
        <dbReference type="ARBA" id="ARBA00022475"/>
    </source>
</evidence>
<dbReference type="AlphaFoldDB" id="A0AAX6NCU0"/>
<dbReference type="PANTHER" id="PTHR42709:SF6">
    <property type="entry name" value="UNDECAPRENYL PHOSPHATE TRANSPORTER A"/>
    <property type="match status" value="1"/>
</dbReference>
<evidence type="ECO:0000256" key="7">
    <source>
        <dbReference type="SAM" id="Phobius"/>
    </source>
</evidence>
<evidence type="ECO:0000259" key="8">
    <source>
        <dbReference type="Pfam" id="PF09335"/>
    </source>
</evidence>
<feature type="transmembrane region" description="Helical" evidence="7">
    <location>
        <begin position="175"/>
        <end position="192"/>
    </location>
</feature>
<reference evidence="9" key="2">
    <citation type="submission" date="2022-12" db="EMBL/GenBank/DDBJ databases">
        <authorList>
            <person name="Dechsakulwatana C."/>
            <person name="Rungsihiranrut A."/>
            <person name="Muangchinda C."/>
            <person name="Ningthoujam R."/>
            <person name="Klankeo P."/>
            <person name="Pinyakong O."/>
        </authorList>
    </citation>
    <scope>NUCLEOTIDE SEQUENCE</scope>
    <source>
        <strain evidence="9">TL01-2</strain>
    </source>
</reference>
<evidence type="ECO:0000256" key="1">
    <source>
        <dbReference type="ARBA" id="ARBA00004651"/>
    </source>
</evidence>
<evidence type="ECO:0000256" key="5">
    <source>
        <dbReference type="ARBA" id="ARBA00022989"/>
    </source>
</evidence>
<proteinExistence type="inferred from homology"/>
<dbReference type="EMBL" id="JAPTGD010000002">
    <property type="protein sequence ID" value="MDU9693480.1"/>
    <property type="molecule type" value="Genomic_DNA"/>
</dbReference>
<evidence type="ECO:0000256" key="2">
    <source>
        <dbReference type="ARBA" id="ARBA00010792"/>
    </source>
</evidence>
<protein>
    <submittedName>
        <fullName evidence="9">DedA family protein</fullName>
    </submittedName>
</protein>
<gene>
    <name evidence="9" type="ORF">O0Q50_20095</name>
</gene>
<feature type="domain" description="VTT" evidence="8">
    <location>
        <begin position="30"/>
        <end position="155"/>
    </location>
</feature>
<keyword evidence="5 7" id="KW-1133">Transmembrane helix</keyword>
<sequence>MNEIILESMNFLKHLSYFGIVLALCFEFVPAELVLPLAGYWIYNGEFNIHLMALAGTLGGTIGPMTLYALGKYGGRPMVEKYGKFFLVNQKQIDASDRFFNKYGASVALVARFLPLVRTAISIPCGIAKMNFVKFSIYTFLAMYPITYLYLYVGYKLGPHWTQAGELLNQYTKPIGVTVLVLIVGFIAIRVVKNKRNTELS</sequence>
<dbReference type="InterPro" id="IPR032816">
    <property type="entry name" value="VTT_dom"/>
</dbReference>
<feature type="transmembrane region" description="Helical" evidence="7">
    <location>
        <begin position="20"/>
        <end position="43"/>
    </location>
</feature>
<accession>A0AAX6NCU0</accession>
<evidence type="ECO:0000256" key="6">
    <source>
        <dbReference type="ARBA" id="ARBA00023136"/>
    </source>
</evidence>
<keyword evidence="3" id="KW-1003">Cell membrane</keyword>
<comment type="caution">
    <text evidence="9">The sequence shown here is derived from an EMBL/GenBank/DDBJ whole genome shotgun (WGS) entry which is preliminary data.</text>
</comment>
<dbReference type="InterPro" id="IPR051311">
    <property type="entry name" value="DedA_domain"/>
</dbReference>
<comment type="subcellular location">
    <subcellularLocation>
        <location evidence="1">Cell membrane</location>
        <topology evidence="1">Multi-pass membrane protein</topology>
    </subcellularLocation>
</comment>
<dbReference type="PANTHER" id="PTHR42709">
    <property type="entry name" value="ALKALINE PHOSPHATASE LIKE PROTEIN"/>
    <property type="match status" value="1"/>
</dbReference>
<evidence type="ECO:0000256" key="4">
    <source>
        <dbReference type="ARBA" id="ARBA00022692"/>
    </source>
</evidence>
<feature type="transmembrane region" description="Helical" evidence="7">
    <location>
        <begin position="135"/>
        <end position="155"/>
    </location>
</feature>
<dbReference type="Proteomes" id="UP001269400">
    <property type="component" value="Unassembled WGS sequence"/>
</dbReference>
<comment type="similarity">
    <text evidence="2">Belongs to the DedA family.</text>
</comment>